<dbReference type="EMBL" id="LAZR01029112">
    <property type="protein sequence ID" value="KKL60548.1"/>
    <property type="molecule type" value="Genomic_DNA"/>
</dbReference>
<keyword evidence="1" id="KW-0812">Transmembrane</keyword>
<name>A0A0F9DFP9_9ZZZZ</name>
<evidence type="ECO:0000256" key="1">
    <source>
        <dbReference type="SAM" id="Phobius"/>
    </source>
</evidence>
<sequence length="48" mass="5244">MMPETLMWLGFALLMGTALSTFIILLGLALHAGGMGAIRYDNEDRDES</sequence>
<keyword evidence="1" id="KW-1133">Transmembrane helix</keyword>
<gene>
    <name evidence="2" type="ORF">LCGC14_2204200</name>
</gene>
<feature type="transmembrane region" description="Helical" evidence="1">
    <location>
        <begin position="6"/>
        <end position="30"/>
    </location>
</feature>
<evidence type="ECO:0000313" key="2">
    <source>
        <dbReference type="EMBL" id="KKL60548.1"/>
    </source>
</evidence>
<reference evidence="2" key="1">
    <citation type="journal article" date="2015" name="Nature">
        <title>Complex archaea that bridge the gap between prokaryotes and eukaryotes.</title>
        <authorList>
            <person name="Spang A."/>
            <person name="Saw J.H."/>
            <person name="Jorgensen S.L."/>
            <person name="Zaremba-Niedzwiedzka K."/>
            <person name="Martijn J."/>
            <person name="Lind A.E."/>
            <person name="van Eijk R."/>
            <person name="Schleper C."/>
            <person name="Guy L."/>
            <person name="Ettema T.J."/>
        </authorList>
    </citation>
    <scope>NUCLEOTIDE SEQUENCE</scope>
</reference>
<protein>
    <submittedName>
        <fullName evidence="2">Uncharacterized protein</fullName>
    </submittedName>
</protein>
<comment type="caution">
    <text evidence="2">The sequence shown here is derived from an EMBL/GenBank/DDBJ whole genome shotgun (WGS) entry which is preliminary data.</text>
</comment>
<proteinExistence type="predicted"/>
<dbReference type="AlphaFoldDB" id="A0A0F9DFP9"/>
<keyword evidence="1" id="KW-0472">Membrane</keyword>
<accession>A0A0F9DFP9</accession>
<organism evidence="2">
    <name type="scientific">marine sediment metagenome</name>
    <dbReference type="NCBI Taxonomy" id="412755"/>
    <lineage>
        <taxon>unclassified sequences</taxon>
        <taxon>metagenomes</taxon>
        <taxon>ecological metagenomes</taxon>
    </lineage>
</organism>